<reference evidence="4" key="1">
    <citation type="journal article" date="2017" name="bioRxiv">
        <title>Comparative analysis of the genomes of Stylophora pistillata and Acropora digitifera provides evidence for extensive differences between species of corals.</title>
        <authorList>
            <person name="Voolstra C.R."/>
            <person name="Li Y."/>
            <person name="Liew Y.J."/>
            <person name="Baumgarten S."/>
            <person name="Zoccola D."/>
            <person name="Flot J.-F."/>
            <person name="Tambutte S."/>
            <person name="Allemand D."/>
            <person name="Aranda M."/>
        </authorList>
    </citation>
    <scope>NUCLEOTIDE SEQUENCE [LARGE SCALE GENOMIC DNA]</scope>
</reference>
<dbReference type="AlphaFoldDB" id="A0A2B4R717"/>
<accession>A0A2B4R717</accession>
<evidence type="ECO:0000313" key="3">
    <source>
        <dbReference type="EMBL" id="PFX12065.1"/>
    </source>
</evidence>
<feature type="compositionally biased region" description="Polar residues" evidence="2">
    <location>
        <begin position="83"/>
        <end position="94"/>
    </location>
</feature>
<proteinExistence type="predicted"/>
<keyword evidence="4" id="KW-1185">Reference proteome</keyword>
<evidence type="ECO:0000256" key="2">
    <source>
        <dbReference type="SAM" id="MobiDB-lite"/>
    </source>
</evidence>
<feature type="coiled-coil region" evidence="1">
    <location>
        <begin position="237"/>
        <end position="306"/>
    </location>
</feature>
<dbReference type="EMBL" id="LSMT01001615">
    <property type="protein sequence ID" value="PFX12065.1"/>
    <property type="molecule type" value="Genomic_DNA"/>
</dbReference>
<comment type="caution">
    <text evidence="3">The sequence shown here is derived from an EMBL/GenBank/DDBJ whole genome shotgun (WGS) entry which is preliminary data.</text>
</comment>
<organism evidence="3 4">
    <name type="scientific">Stylophora pistillata</name>
    <name type="common">Smooth cauliflower coral</name>
    <dbReference type="NCBI Taxonomy" id="50429"/>
    <lineage>
        <taxon>Eukaryota</taxon>
        <taxon>Metazoa</taxon>
        <taxon>Cnidaria</taxon>
        <taxon>Anthozoa</taxon>
        <taxon>Hexacorallia</taxon>
        <taxon>Scleractinia</taxon>
        <taxon>Astrocoeniina</taxon>
        <taxon>Pocilloporidae</taxon>
        <taxon>Stylophora</taxon>
    </lineage>
</organism>
<dbReference type="Proteomes" id="UP000225706">
    <property type="component" value="Unassembled WGS sequence"/>
</dbReference>
<name>A0A2B4R717_STYPI</name>
<sequence length="522" mass="60272">MSYLHPYYLQNREFKQITTVGAATATGRKLVQKQVIAHVSGSHSAVAGNPSTRVGRFRSSLCHVCRRIEAWRTQRTAGEMPSSGKQVEENSTNEQSHETSTKTDPNWSLQPSNSVDAGSDQLAELTENFFQQLTVGEVHAETRLRESEHASSRPNISGSLPTEGMFKEDPRPVPPGGASSMKNPIPHSMDPPNHPAVRVVCQGEWVIAKQQESGKPAENTDHNHNFPVEFEGQQTTINSKSEEMRKAKEDLEKKASEVQALERKIEFLEKRGKEFEKRMLEESKRVTKLKQQLNLWKRKCKEVKGKLAQEVKTRNDIEERSNDLCKENNTLLQNATFLTKQFRDEVLSRLQDAQTTNDELRQLLEESAARESEKAELIRKQQQMYHWKEDECQRLKEHIEEKNQQYQNAISEMEKLKKETLECREELKMVMVELNRVLEENSRKHHERLEEASQAFLKAETDSVKEMKCMLAKEKQRVERLKRAMATLKINGVRIKKRTENVYKDSDEEECFDCQPDRPLDT</sequence>
<keyword evidence="1" id="KW-0175">Coiled coil</keyword>
<protein>
    <submittedName>
        <fullName evidence="3">Uncharacterized protein</fullName>
    </submittedName>
</protein>
<evidence type="ECO:0000256" key="1">
    <source>
        <dbReference type="SAM" id="Coils"/>
    </source>
</evidence>
<evidence type="ECO:0000313" key="4">
    <source>
        <dbReference type="Proteomes" id="UP000225706"/>
    </source>
</evidence>
<feature type="region of interest" description="Disordered" evidence="2">
    <location>
        <begin position="75"/>
        <end position="117"/>
    </location>
</feature>
<feature type="region of interest" description="Disordered" evidence="2">
    <location>
        <begin position="143"/>
        <end position="179"/>
    </location>
</feature>
<dbReference type="OrthoDB" id="10625762at2759"/>
<gene>
    <name evidence="3" type="ORF">AWC38_SpisGene24034</name>
</gene>
<feature type="coiled-coil region" evidence="1">
    <location>
        <begin position="343"/>
        <end position="491"/>
    </location>
</feature>
<feature type="compositionally biased region" description="Polar residues" evidence="2">
    <location>
        <begin position="102"/>
        <end position="116"/>
    </location>
</feature>